<proteinExistence type="predicted"/>
<name>A0A521CJR0_9BACT</name>
<dbReference type="AlphaFoldDB" id="A0A521CJR0"/>
<organism evidence="1 2">
    <name type="scientific">Balnearium lithotrophicum</name>
    <dbReference type="NCBI Taxonomy" id="223788"/>
    <lineage>
        <taxon>Bacteria</taxon>
        <taxon>Pseudomonadati</taxon>
        <taxon>Aquificota</taxon>
        <taxon>Aquificia</taxon>
        <taxon>Desulfurobacteriales</taxon>
        <taxon>Desulfurobacteriaceae</taxon>
        <taxon>Balnearium</taxon>
    </lineage>
</organism>
<dbReference type="RefSeq" id="WP_142935605.1">
    <property type="nucleotide sequence ID" value="NZ_FXTM01000013.1"/>
</dbReference>
<protein>
    <submittedName>
        <fullName evidence="1">Uncharacterized protein</fullName>
    </submittedName>
</protein>
<keyword evidence="2" id="KW-1185">Reference proteome</keyword>
<gene>
    <name evidence="1" type="ORF">SAMN06269117_11347</name>
</gene>
<evidence type="ECO:0000313" key="1">
    <source>
        <dbReference type="EMBL" id="SMO59687.1"/>
    </source>
</evidence>
<dbReference type="Proteomes" id="UP000317315">
    <property type="component" value="Unassembled WGS sequence"/>
</dbReference>
<accession>A0A521CJR0</accession>
<dbReference type="EMBL" id="FXTM01000013">
    <property type="protein sequence ID" value="SMO59687.1"/>
    <property type="molecule type" value="Genomic_DNA"/>
</dbReference>
<sequence>MIEIFIRGDGMGEMTGGCLGNKVITFYPRPFFQKKDDIYRYQTLQDVFDYLENCGCNPRIEEERKNIPKVNPDSAHWTIYQIVSSYLCVQRIEDFLICLNLHFDKVHTLFYYYSDDWAVKLFSTFEIYQIINFIAPSVRSRWDCEKIEFLKDVRDFRFDFDGVLT</sequence>
<reference evidence="1 2" key="1">
    <citation type="submission" date="2017-05" db="EMBL/GenBank/DDBJ databases">
        <authorList>
            <person name="Varghese N."/>
            <person name="Submissions S."/>
        </authorList>
    </citation>
    <scope>NUCLEOTIDE SEQUENCE [LARGE SCALE GENOMIC DNA]</scope>
    <source>
        <strain evidence="1 2">DSM 16304</strain>
    </source>
</reference>
<evidence type="ECO:0000313" key="2">
    <source>
        <dbReference type="Proteomes" id="UP000317315"/>
    </source>
</evidence>